<sequence>MVAERIVEIQEAFKDKITIEEMVEIYNSLLKDAEGEARDVAASKLQAFCSALPEAGRKEAISSARFWINRKFCFLDIK</sequence>
<keyword evidence="1" id="KW-0677">Repeat</keyword>
<organism evidence="3 4">
    <name type="scientific">Bursaphelenchus okinawaensis</name>
    <dbReference type="NCBI Taxonomy" id="465554"/>
    <lineage>
        <taxon>Eukaryota</taxon>
        <taxon>Metazoa</taxon>
        <taxon>Ecdysozoa</taxon>
        <taxon>Nematoda</taxon>
        <taxon>Chromadorea</taxon>
        <taxon>Rhabditida</taxon>
        <taxon>Tylenchina</taxon>
        <taxon>Tylenchomorpha</taxon>
        <taxon>Aphelenchoidea</taxon>
        <taxon>Aphelenchoididae</taxon>
        <taxon>Bursaphelenchus</taxon>
    </lineage>
</organism>
<dbReference type="EMBL" id="CAJFDH010000006">
    <property type="protein sequence ID" value="CAD5227482.1"/>
    <property type="molecule type" value="Genomic_DNA"/>
</dbReference>
<dbReference type="OrthoDB" id="340346at2759"/>
<dbReference type="Pfam" id="PF22646">
    <property type="entry name" value="PPP2R1A-like_HEAT"/>
    <property type="match status" value="1"/>
</dbReference>
<dbReference type="AlphaFoldDB" id="A0A811LJ23"/>
<gene>
    <name evidence="3" type="ORF">BOKJ2_LOCUS12195</name>
</gene>
<dbReference type="Proteomes" id="UP000614601">
    <property type="component" value="Unassembled WGS sequence"/>
</dbReference>
<protein>
    <recommendedName>
        <fullName evidence="2">Phosphatase PP2A regulatory subunit A/Splicing factor 3B subunit 1-like HEAT repeat domain-containing protein</fullName>
    </recommendedName>
</protein>
<evidence type="ECO:0000259" key="2">
    <source>
        <dbReference type="Pfam" id="PF22646"/>
    </source>
</evidence>
<dbReference type="InterPro" id="IPR011989">
    <property type="entry name" value="ARM-like"/>
</dbReference>
<evidence type="ECO:0000313" key="4">
    <source>
        <dbReference type="Proteomes" id="UP000614601"/>
    </source>
</evidence>
<dbReference type="EMBL" id="CAJFCW020000006">
    <property type="protein sequence ID" value="CAG9123291.1"/>
    <property type="molecule type" value="Genomic_DNA"/>
</dbReference>
<feature type="domain" description="Phosphatase PP2A regulatory subunit A/Splicing factor 3B subunit 1-like HEAT repeat" evidence="2">
    <location>
        <begin position="16"/>
        <end position="54"/>
    </location>
</feature>
<dbReference type="Gene3D" id="1.25.10.10">
    <property type="entry name" value="Leucine-rich Repeat Variant"/>
    <property type="match status" value="1"/>
</dbReference>
<dbReference type="Proteomes" id="UP000783686">
    <property type="component" value="Unassembled WGS sequence"/>
</dbReference>
<accession>A0A811LJ23</accession>
<keyword evidence="4" id="KW-1185">Reference proteome</keyword>
<name>A0A811LJ23_9BILA</name>
<proteinExistence type="predicted"/>
<dbReference type="InterPro" id="IPR054573">
    <property type="entry name" value="PP2A/SF3B1-like_HEAT"/>
</dbReference>
<reference evidence="3" key="1">
    <citation type="submission" date="2020-09" db="EMBL/GenBank/DDBJ databases">
        <authorList>
            <person name="Kikuchi T."/>
        </authorList>
    </citation>
    <scope>NUCLEOTIDE SEQUENCE</scope>
    <source>
        <strain evidence="3">SH1</strain>
    </source>
</reference>
<comment type="caution">
    <text evidence="3">The sequence shown here is derived from an EMBL/GenBank/DDBJ whole genome shotgun (WGS) entry which is preliminary data.</text>
</comment>
<evidence type="ECO:0000256" key="1">
    <source>
        <dbReference type="ARBA" id="ARBA00022737"/>
    </source>
</evidence>
<evidence type="ECO:0000313" key="3">
    <source>
        <dbReference type="EMBL" id="CAD5227482.1"/>
    </source>
</evidence>